<keyword evidence="2" id="KW-1185">Reference proteome</keyword>
<gene>
    <name evidence="1" type="ORF">BZB76_4427</name>
</gene>
<dbReference type="AlphaFoldDB" id="A0A495QMA2"/>
<comment type="caution">
    <text evidence="1">The sequence shown here is derived from an EMBL/GenBank/DDBJ whole genome shotgun (WGS) entry which is preliminary data.</text>
</comment>
<sequence>MDWAAVEVGDEHAAALRAFVDGDIEAWESLHDRMTTDETAAGYMSMIYARFAVAVRHRFSPTYTTPEIVRWVADMRIALEEDGEQLNPQVTENLIRSVLGDPDLRIGDELEDPYAVIPAECAVLSKLAAELVTSETELEKFIRDSAEFAKQWVAAKQSQAREEATSGSTTRNADA</sequence>
<dbReference type="Proteomes" id="UP000274601">
    <property type="component" value="Unassembled WGS sequence"/>
</dbReference>
<organism evidence="1 2">
    <name type="scientific">Actinomadura pelletieri DSM 43383</name>
    <dbReference type="NCBI Taxonomy" id="1120940"/>
    <lineage>
        <taxon>Bacteria</taxon>
        <taxon>Bacillati</taxon>
        <taxon>Actinomycetota</taxon>
        <taxon>Actinomycetes</taxon>
        <taxon>Streptosporangiales</taxon>
        <taxon>Thermomonosporaceae</taxon>
        <taxon>Actinomadura</taxon>
    </lineage>
</organism>
<evidence type="ECO:0000313" key="2">
    <source>
        <dbReference type="Proteomes" id="UP000274601"/>
    </source>
</evidence>
<accession>A0A495QMA2</accession>
<dbReference type="RefSeq" id="WP_121436172.1">
    <property type="nucleotide sequence ID" value="NZ_RBWU01000004.1"/>
</dbReference>
<protein>
    <submittedName>
        <fullName evidence="1">Uncharacterized protein</fullName>
    </submittedName>
</protein>
<reference evidence="1 2" key="1">
    <citation type="submission" date="2018-10" db="EMBL/GenBank/DDBJ databases">
        <title>Genomic Encyclopedia of Archaeal and Bacterial Type Strains, Phase II (KMG-II): from individual species to whole genera.</title>
        <authorList>
            <person name="Goeker M."/>
        </authorList>
    </citation>
    <scope>NUCLEOTIDE SEQUENCE [LARGE SCALE GENOMIC DNA]</scope>
    <source>
        <strain evidence="1 2">DSM 43383</strain>
    </source>
</reference>
<name>A0A495QMA2_9ACTN</name>
<dbReference type="EMBL" id="RBWU01000004">
    <property type="protein sequence ID" value="RKS73724.1"/>
    <property type="molecule type" value="Genomic_DNA"/>
</dbReference>
<dbReference type="OrthoDB" id="3478209at2"/>
<proteinExistence type="predicted"/>
<evidence type="ECO:0000313" key="1">
    <source>
        <dbReference type="EMBL" id="RKS73724.1"/>
    </source>
</evidence>